<dbReference type="EC" id="3.2.2.27" evidence="3"/>
<keyword evidence="7" id="KW-0227">DNA damage</keyword>
<sequence length="264" mass="28884">MTAHLDYFAAKAALEWLYDLGVDETIGEKPVNRYDEPAKKPAFKMGATSNIAPIEVIPQVLPAQDAAPDVARMMAQKCETLDSLRDAMAVFDLCALKKGARNLVFADGSTNARVMIISESPSREEDIQGKPFLGPDGALLEKMFNAIGLSRDGQTDKDALYLTCAMPWRPPRSRHANGAEIEMMVPFLERHVQLVKPDVLVLMGNTACQAGLGKTGVSRLRGKWSDVFGVQTIAMVHPHGLLRDPLKKRDSWADLLAIKSKLAG</sequence>
<keyword evidence="10" id="KW-0411">Iron-sulfur</keyword>
<dbReference type="GO" id="GO:0006281">
    <property type="term" value="P:DNA repair"/>
    <property type="evidence" value="ECO:0007669"/>
    <property type="project" value="UniProtKB-KW"/>
</dbReference>
<dbReference type="RefSeq" id="WP_099591881.1">
    <property type="nucleotide sequence ID" value="NZ_MDGM01000007.1"/>
</dbReference>
<evidence type="ECO:0000256" key="1">
    <source>
        <dbReference type="ARBA" id="ARBA00001400"/>
    </source>
</evidence>
<evidence type="ECO:0000256" key="6">
    <source>
        <dbReference type="ARBA" id="ARBA00022723"/>
    </source>
</evidence>
<protein>
    <recommendedName>
        <fullName evidence="4">Type-4 uracil-DNA glycosylase</fullName>
        <ecNumber evidence="3">3.2.2.27</ecNumber>
    </recommendedName>
</protein>
<accession>A0A2G5K9M0</accession>
<dbReference type="SMART" id="SM00986">
    <property type="entry name" value="UDG"/>
    <property type="match status" value="1"/>
</dbReference>
<evidence type="ECO:0000256" key="3">
    <source>
        <dbReference type="ARBA" id="ARBA00012030"/>
    </source>
</evidence>
<comment type="similarity">
    <text evidence="2">Belongs to the uracil-DNA glycosylase (UDG) superfamily. Type 4 (UDGa) family.</text>
</comment>
<evidence type="ECO:0000256" key="11">
    <source>
        <dbReference type="ARBA" id="ARBA00023204"/>
    </source>
</evidence>
<dbReference type="GO" id="GO:0046872">
    <property type="term" value="F:metal ion binding"/>
    <property type="evidence" value="ECO:0007669"/>
    <property type="project" value="UniProtKB-KW"/>
</dbReference>
<proteinExistence type="inferred from homology"/>
<evidence type="ECO:0000256" key="8">
    <source>
        <dbReference type="ARBA" id="ARBA00022801"/>
    </source>
</evidence>
<evidence type="ECO:0000256" key="7">
    <source>
        <dbReference type="ARBA" id="ARBA00022763"/>
    </source>
</evidence>
<dbReference type="PANTHER" id="PTHR33693:SF1">
    <property type="entry name" value="TYPE-4 URACIL-DNA GLYCOSYLASE"/>
    <property type="match status" value="1"/>
</dbReference>
<dbReference type="EMBL" id="MDGM01000007">
    <property type="protein sequence ID" value="PIB26135.1"/>
    <property type="molecule type" value="Genomic_DNA"/>
</dbReference>
<dbReference type="NCBIfam" id="TIGR00758">
    <property type="entry name" value="UDG_fam4"/>
    <property type="match status" value="1"/>
</dbReference>
<reference evidence="13 14" key="1">
    <citation type="submission" date="2016-08" db="EMBL/GenBank/DDBJ databases">
        <title>Draft genome of Amylibacter sp. strain 4G11.</title>
        <authorList>
            <person name="Wong S.-K."/>
            <person name="Hamasaki K."/>
            <person name="Yoshizawa S."/>
        </authorList>
    </citation>
    <scope>NUCLEOTIDE SEQUENCE [LARGE SCALE GENOMIC DNA]</scope>
    <source>
        <strain evidence="13 14">4G11</strain>
    </source>
</reference>
<evidence type="ECO:0000259" key="12">
    <source>
        <dbReference type="SMART" id="SM00986"/>
    </source>
</evidence>
<dbReference type="CDD" id="cd10030">
    <property type="entry name" value="UDG-F4_TTUDGA_SPO1dp_like"/>
    <property type="match status" value="1"/>
</dbReference>
<dbReference type="InterPro" id="IPR051536">
    <property type="entry name" value="UDG_Type-4/5"/>
</dbReference>
<dbReference type="GO" id="GO:0051539">
    <property type="term" value="F:4 iron, 4 sulfur cluster binding"/>
    <property type="evidence" value="ECO:0007669"/>
    <property type="project" value="UniProtKB-KW"/>
</dbReference>
<keyword evidence="6" id="KW-0479">Metal-binding</keyword>
<dbReference type="InterPro" id="IPR005122">
    <property type="entry name" value="Uracil-DNA_glycosylase-like"/>
</dbReference>
<keyword evidence="8" id="KW-0378">Hydrolase</keyword>
<evidence type="ECO:0000256" key="9">
    <source>
        <dbReference type="ARBA" id="ARBA00023004"/>
    </source>
</evidence>
<evidence type="ECO:0000256" key="10">
    <source>
        <dbReference type="ARBA" id="ARBA00023014"/>
    </source>
</evidence>
<keyword evidence="9" id="KW-0408">Iron</keyword>
<comment type="caution">
    <text evidence="13">The sequence shown here is derived from an EMBL/GenBank/DDBJ whole genome shotgun (WGS) entry which is preliminary data.</text>
</comment>
<dbReference type="Pfam" id="PF03167">
    <property type="entry name" value="UDG"/>
    <property type="match status" value="1"/>
</dbReference>
<evidence type="ECO:0000256" key="5">
    <source>
        <dbReference type="ARBA" id="ARBA00022485"/>
    </source>
</evidence>
<comment type="catalytic activity">
    <reaction evidence="1">
        <text>Hydrolyzes single-stranded DNA or mismatched double-stranded DNA and polynucleotides, releasing free uracil.</text>
        <dbReference type="EC" id="3.2.2.27"/>
    </reaction>
</comment>
<evidence type="ECO:0000256" key="4">
    <source>
        <dbReference type="ARBA" id="ARBA00019403"/>
    </source>
</evidence>
<feature type="domain" description="Uracil-DNA glycosylase-like" evidence="12">
    <location>
        <begin position="105"/>
        <end position="256"/>
    </location>
</feature>
<organism evidence="13 14">
    <name type="scientific">Paramylibacter kogurei</name>
    <dbReference type="NCBI Taxonomy" id="1889778"/>
    <lineage>
        <taxon>Bacteria</taxon>
        <taxon>Pseudomonadati</taxon>
        <taxon>Pseudomonadota</taxon>
        <taxon>Alphaproteobacteria</taxon>
        <taxon>Rhodobacterales</taxon>
        <taxon>Paracoccaceae</taxon>
        <taxon>Paramylibacter</taxon>
    </lineage>
</organism>
<dbReference type="SUPFAM" id="SSF52141">
    <property type="entry name" value="Uracil-DNA glycosylase-like"/>
    <property type="match status" value="1"/>
</dbReference>
<dbReference type="OrthoDB" id="5290748at2"/>
<evidence type="ECO:0000256" key="2">
    <source>
        <dbReference type="ARBA" id="ARBA00006521"/>
    </source>
</evidence>
<gene>
    <name evidence="13" type="ORF">BFP76_14360</name>
</gene>
<keyword evidence="14" id="KW-1185">Reference proteome</keyword>
<dbReference type="GO" id="GO:0004844">
    <property type="term" value="F:uracil DNA N-glycosylase activity"/>
    <property type="evidence" value="ECO:0007669"/>
    <property type="project" value="UniProtKB-EC"/>
</dbReference>
<keyword evidence="5" id="KW-0004">4Fe-4S</keyword>
<dbReference type="PANTHER" id="PTHR33693">
    <property type="entry name" value="TYPE-5 URACIL-DNA GLYCOSYLASE"/>
    <property type="match status" value="1"/>
</dbReference>
<dbReference type="SMART" id="SM00987">
    <property type="entry name" value="UreE_C"/>
    <property type="match status" value="1"/>
</dbReference>
<dbReference type="Proteomes" id="UP000231516">
    <property type="component" value="Unassembled WGS sequence"/>
</dbReference>
<evidence type="ECO:0000313" key="14">
    <source>
        <dbReference type="Proteomes" id="UP000231516"/>
    </source>
</evidence>
<keyword evidence="11" id="KW-0234">DNA repair</keyword>
<dbReference type="InterPro" id="IPR036895">
    <property type="entry name" value="Uracil-DNA_glycosylase-like_sf"/>
</dbReference>
<dbReference type="AlphaFoldDB" id="A0A2G5K9M0"/>
<name>A0A2G5K9M0_9RHOB</name>
<evidence type="ECO:0000313" key="13">
    <source>
        <dbReference type="EMBL" id="PIB26135.1"/>
    </source>
</evidence>
<dbReference type="Gene3D" id="3.40.470.10">
    <property type="entry name" value="Uracil-DNA glycosylase-like domain"/>
    <property type="match status" value="1"/>
</dbReference>
<dbReference type="InterPro" id="IPR005273">
    <property type="entry name" value="Ura-DNA_glyco_family4"/>
</dbReference>